<dbReference type="GO" id="GO:0004089">
    <property type="term" value="F:carbonate dehydratase activity"/>
    <property type="evidence" value="ECO:0007669"/>
    <property type="project" value="InterPro"/>
</dbReference>
<dbReference type="PANTHER" id="PTHR11002:SF79">
    <property type="entry name" value="CARBONIC ANHYDRASE 2"/>
    <property type="match status" value="1"/>
</dbReference>
<comment type="similarity">
    <text evidence="1">Belongs to the beta-class carbonic anhydrase family.</text>
</comment>
<dbReference type="NCBIfam" id="NF011765">
    <property type="entry name" value="PRK15219.1"/>
    <property type="match status" value="1"/>
</dbReference>
<evidence type="ECO:0000313" key="4">
    <source>
        <dbReference type="EMBL" id="HER39986.1"/>
    </source>
</evidence>
<sequence>MKKLNYWSIIAMIGLFVSCGESKEQKEITDQTEDTEITAQTSEREQDRVLTEEERNALTPDQVVAEFKEGNQRFIKDSLTIRNREGRINQTGEAQYPKAMILSCIDSRVPVEEIFDQGLGDIFVGRIAGNFADEEMLGSLEYATKVAGSKAIVVLGHQNCGAVKSAISNVELGNITAMLNHIEPAVEMTDNFPEDQRTLKNEEYVNEVVKNNVLHTMNEIREKSSIIAEMEGNKEIKILGAVYNVNNGTVEFLEEPKENQ</sequence>
<organism evidence="4">
    <name type="scientific">Salinimicrobium catena</name>
    <dbReference type="NCBI Taxonomy" id="390640"/>
    <lineage>
        <taxon>Bacteria</taxon>
        <taxon>Pseudomonadati</taxon>
        <taxon>Bacteroidota</taxon>
        <taxon>Flavobacteriia</taxon>
        <taxon>Flavobacteriales</taxon>
        <taxon>Flavobacteriaceae</taxon>
        <taxon>Salinimicrobium</taxon>
    </lineage>
</organism>
<dbReference type="GO" id="GO:0008270">
    <property type="term" value="F:zinc ion binding"/>
    <property type="evidence" value="ECO:0007669"/>
    <property type="project" value="InterPro"/>
</dbReference>
<feature type="compositionally biased region" description="Basic and acidic residues" evidence="3">
    <location>
        <begin position="42"/>
        <end position="52"/>
    </location>
</feature>
<feature type="region of interest" description="Disordered" evidence="3">
    <location>
        <begin position="24"/>
        <end position="52"/>
    </location>
</feature>
<keyword evidence="2" id="KW-0862">Zinc</keyword>
<protein>
    <submittedName>
        <fullName evidence="4">Carbonic anhydrase</fullName>
    </submittedName>
</protein>
<dbReference type="SMART" id="SM00947">
    <property type="entry name" value="Pro_CA"/>
    <property type="match status" value="1"/>
</dbReference>
<dbReference type="Pfam" id="PF00484">
    <property type="entry name" value="Pro_CA"/>
    <property type="match status" value="1"/>
</dbReference>
<evidence type="ECO:0000256" key="1">
    <source>
        <dbReference type="ARBA" id="ARBA00006217"/>
    </source>
</evidence>
<dbReference type="EMBL" id="DSEE01000151">
    <property type="protein sequence ID" value="HER39986.1"/>
    <property type="molecule type" value="Genomic_DNA"/>
</dbReference>
<dbReference type="Gene3D" id="3.40.1050.10">
    <property type="entry name" value="Carbonic anhydrase"/>
    <property type="match status" value="1"/>
</dbReference>
<feature type="binding site" evidence="2">
    <location>
        <position position="157"/>
    </location>
    <ligand>
        <name>Zn(2+)</name>
        <dbReference type="ChEBI" id="CHEBI:29105"/>
    </ligand>
</feature>
<dbReference type="InterPro" id="IPR036874">
    <property type="entry name" value="Carbonic_anhydrase_sf"/>
</dbReference>
<comment type="caution">
    <text evidence="4">The sequence shown here is derived from an EMBL/GenBank/DDBJ whole genome shotgun (WGS) entry which is preliminary data.</text>
</comment>
<dbReference type="InterPro" id="IPR001765">
    <property type="entry name" value="Carbonic_anhydrase"/>
</dbReference>
<feature type="binding site" evidence="2">
    <location>
        <position position="106"/>
    </location>
    <ligand>
        <name>Zn(2+)</name>
        <dbReference type="ChEBI" id="CHEBI:29105"/>
    </ligand>
</feature>
<dbReference type="PANTHER" id="PTHR11002">
    <property type="entry name" value="CARBONIC ANHYDRASE"/>
    <property type="match status" value="1"/>
</dbReference>
<dbReference type="PROSITE" id="PS51257">
    <property type="entry name" value="PROKAR_LIPOPROTEIN"/>
    <property type="match status" value="1"/>
</dbReference>
<feature type="binding site" evidence="2">
    <location>
        <position position="104"/>
    </location>
    <ligand>
        <name>Zn(2+)</name>
        <dbReference type="ChEBI" id="CHEBI:29105"/>
    </ligand>
</feature>
<dbReference type="Proteomes" id="UP000885753">
    <property type="component" value="Unassembled WGS sequence"/>
</dbReference>
<keyword evidence="2" id="KW-0479">Metal-binding</keyword>
<evidence type="ECO:0000256" key="2">
    <source>
        <dbReference type="PIRSR" id="PIRSR601765-1"/>
    </source>
</evidence>
<reference evidence="4" key="1">
    <citation type="journal article" date="2020" name="mSystems">
        <title>Genome- and Community-Level Interaction Insights into Carbon Utilization and Element Cycling Functions of Hydrothermarchaeota in Hydrothermal Sediment.</title>
        <authorList>
            <person name="Zhou Z."/>
            <person name="Liu Y."/>
            <person name="Xu W."/>
            <person name="Pan J."/>
            <person name="Luo Z.H."/>
            <person name="Li M."/>
        </authorList>
    </citation>
    <scope>NUCLEOTIDE SEQUENCE [LARGE SCALE GENOMIC DNA]</scope>
    <source>
        <strain evidence="4">SpSt-1235</strain>
    </source>
</reference>
<proteinExistence type="inferred from homology"/>
<dbReference type="AlphaFoldDB" id="A0A7C2LZX5"/>
<gene>
    <name evidence="4" type="ORF">ENO10_02070</name>
</gene>
<name>A0A7C2LZX5_9FLAO</name>
<dbReference type="CDD" id="cd03378">
    <property type="entry name" value="beta_CA_cladeC"/>
    <property type="match status" value="1"/>
</dbReference>
<accession>A0A7C2LZX5</accession>
<evidence type="ECO:0000256" key="3">
    <source>
        <dbReference type="SAM" id="MobiDB-lite"/>
    </source>
</evidence>
<dbReference type="SUPFAM" id="SSF53056">
    <property type="entry name" value="beta-carbonic anhydrase, cab"/>
    <property type="match status" value="1"/>
</dbReference>
<comment type="cofactor">
    <cofactor evidence="2">
        <name>Zn(2+)</name>
        <dbReference type="ChEBI" id="CHEBI:29105"/>
    </cofactor>
    <text evidence="2">Binds 1 zinc ion per subunit.</text>
</comment>
<feature type="binding site" evidence="2">
    <location>
        <position position="160"/>
    </location>
    <ligand>
        <name>Zn(2+)</name>
        <dbReference type="ChEBI" id="CHEBI:29105"/>
    </ligand>
</feature>